<dbReference type="Proteomes" id="UP000017836">
    <property type="component" value="Unassembled WGS sequence"/>
</dbReference>
<dbReference type="EMBL" id="KI394904">
    <property type="protein sequence ID" value="ERN00431.1"/>
    <property type="molecule type" value="Genomic_DNA"/>
</dbReference>
<dbReference type="AlphaFoldDB" id="W1NYP9"/>
<dbReference type="eggNOG" id="KOG0118">
    <property type="taxonomic scope" value="Eukaryota"/>
</dbReference>
<dbReference type="OrthoDB" id="439808at2759"/>
<evidence type="ECO:0000313" key="5">
    <source>
        <dbReference type="Proteomes" id="UP000017836"/>
    </source>
</evidence>
<dbReference type="InterPro" id="IPR035979">
    <property type="entry name" value="RBD_domain_sf"/>
</dbReference>
<dbReference type="SMART" id="SM00360">
    <property type="entry name" value="RRM"/>
    <property type="match status" value="2"/>
</dbReference>
<dbReference type="InterPro" id="IPR000504">
    <property type="entry name" value="RRM_dom"/>
</dbReference>
<dbReference type="InterPro" id="IPR050502">
    <property type="entry name" value="Euk_RNA-bind_prot"/>
</dbReference>
<dbReference type="GO" id="GO:1901259">
    <property type="term" value="P:chloroplast rRNA processing"/>
    <property type="evidence" value="ECO:0000318"/>
    <property type="project" value="GO_Central"/>
</dbReference>
<evidence type="ECO:0000256" key="1">
    <source>
        <dbReference type="ARBA" id="ARBA00022884"/>
    </source>
</evidence>
<protein>
    <recommendedName>
        <fullName evidence="3">RRM domain-containing protein</fullName>
    </recommendedName>
</protein>
<feature type="domain" description="RRM" evidence="3">
    <location>
        <begin position="105"/>
        <end position="183"/>
    </location>
</feature>
<dbReference type="GO" id="GO:0003729">
    <property type="term" value="F:mRNA binding"/>
    <property type="evidence" value="ECO:0000318"/>
    <property type="project" value="GO_Central"/>
</dbReference>
<dbReference type="STRING" id="13333.W1NYP9"/>
<name>W1NYP9_AMBTC</name>
<dbReference type="Pfam" id="PF00076">
    <property type="entry name" value="RRM_1"/>
    <property type="match status" value="2"/>
</dbReference>
<feature type="domain" description="RRM" evidence="3">
    <location>
        <begin position="208"/>
        <end position="285"/>
    </location>
</feature>
<sequence>MAMSPSCFPFPSTKSFAKLITPSVTINTFRSPHFTFPSSFLCSLPYPLSISYSPHLFSHLSHEECRGNRVFRVAAVAEEEASPIVEEVIDENGENHSPKYEVRPCKLYACNLPRSCDIAQLSEIFQPFGTVLAVEVSRNKETGESRGCGYVTMNSLAEAKSTIASLDGSDLRGREMCIRFAADMSSTNRNQEAFTSMTKKNLVFESPHKLYIGNVPWAVKPEDVREHFTQFGNVVSARLLYDRKAGRNRVYGFVSFSSETELEAALSFDGKEFHGRTMLVRLVNRRSEP</sequence>
<proteinExistence type="predicted"/>
<organism evidence="4 5">
    <name type="scientific">Amborella trichopoda</name>
    <dbReference type="NCBI Taxonomy" id="13333"/>
    <lineage>
        <taxon>Eukaryota</taxon>
        <taxon>Viridiplantae</taxon>
        <taxon>Streptophyta</taxon>
        <taxon>Embryophyta</taxon>
        <taxon>Tracheophyta</taxon>
        <taxon>Spermatophyta</taxon>
        <taxon>Magnoliopsida</taxon>
        <taxon>Amborellales</taxon>
        <taxon>Amborellaceae</taxon>
        <taxon>Amborella</taxon>
    </lineage>
</organism>
<dbReference type="Gene3D" id="3.30.70.330">
    <property type="match status" value="2"/>
</dbReference>
<keyword evidence="1 2" id="KW-0694">RNA-binding</keyword>
<dbReference type="Gramene" id="ERN00431">
    <property type="protein sequence ID" value="ERN00431"/>
    <property type="gene ID" value="AMTR_s00100p00087410"/>
</dbReference>
<dbReference type="PANTHER" id="PTHR48025:SF7">
    <property type="entry name" value="RNA-BINDING (RRM_RBD_RNP MOTIFS) FAMILY PROTEIN"/>
    <property type="match status" value="1"/>
</dbReference>
<keyword evidence="5" id="KW-1185">Reference proteome</keyword>
<accession>W1NYP9</accession>
<evidence type="ECO:0000313" key="4">
    <source>
        <dbReference type="EMBL" id="ERN00431.1"/>
    </source>
</evidence>
<dbReference type="HOGENOM" id="CLU_012062_15_1_1"/>
<dbReference type="PROSITE" id="PS50102">
    <property type="entry name" value="RRM"/>
    <property type="match status" value="2"/>
</dbReference>
<dbReference type="KEGG" id="atr:18428483"/>
<gene>
    <name evidence="4" type="ORF">AMTR_s00100p00087410</name>
</gene>
<dbReference type="OMA" id="AIIPSCS"/>
<dbReference type="GO" id="GO:0009507">
    <property type="term" value="C:chloroplast"/>
    <property type="evidence" value="ECO:0007669"/>
    <property type="project" value="GOC"/>
</dbReference>
<dbReference type="PANTHER" id="PTHR48025">
    <property type="entry name" value="OS02G0815200 PROTEIN"/>
    <property type="match status" value="1"/>
</dbReference>
<dbReference type="SUPFAM" id="SSF54928">
    <property type="entry name" value="RNA-binding domain, RBD"/>
    <property type="match status" value="2"/>
</dbReference>
<dbReference type="InterPro" id="IPR012677">
    <property type="entry name" value="Nucleotide-bd_a/b_plait_sf"/>
</dbReference>
<evidence type="ECO:0000256" key="2">
    <source>
        <dbReference type="PROSITE-ProRule" id="PRU00176"/>
    </source>
</evidence>
<reference evidence="5" key="1">
    <citation type="journal article" date="2013" name="Science">
        <title>The Amborella genome and the evolution of flowering plants.</title>
        <authorList>
            <consortium name="Amborella Genome Project"/>
        </authorList>
    </citation>
    <scope>NUCLEOTIDE SEQUENCE [LARGE SCALE GENOMIC DNA]</scope>
</reference>
<evidence type="ECO:0000259" key="3">
    <source>
        <dbReference type="PROSITE" id="PS50102"/>
    </source>
</evidence>